<keyword evidence="10" id="KW-1185">Reference proteome</keyword>
<keyword evidence="3" id="KW-0489">Methyltransferase</keyword>
<evidence type="ECO:0000256" key="5">
    <source>
        <dbReference type="ARBA" id="ARBA00022691"/>
    </source>
</evidence>
<proteinExistence type="predicted"/>
<name>A0ABY0H4M8_9PEZI</name>
<gene>
    <name evidence="9" type="ORF">DL762_005529</name>
</gene>
<evidence type="ECO:0000256" key="7">
    <source>
        <dbReference type="ARBA" id="ARBA00024915"/>
    </source>
</evidence>
<accession>A0ABY0H4M8</accession>
<keyword evidence="6" id="KW-0694">RNA-binding</keyword>
<dbReference type="Gene3D" id="1.10.8.100">
    <property type="entry name" value="Ribosomal RNA adenine dimethylase-like, domain 2"/>
    <property type="match status" value="1"/>
</dbReference>
<dbReference type="PANTHER" id="PTHR11727:SF17">
    <property type="entry name" value="DIMETHYLADENOSINE TRANSFERASE 1, MITOCHONDRIAL"/>
    <property type="match status" value="1"/>
</dbReference>
<keyword evidence="4" id="KW-0808">Transferase</keyword>
<feature type="compositionally biased region" description="Basic residues" evidence="8">
    <location>
        <begin position="92"/>
        <end position="102"/>
    </location>
</feature>
<evidence type="ECO:0000313" key="9">
    <source>
        <dbReference type="EMBL" id="RYO84678.1"/>
    </source>
</evidence>
<evidence type="ECO:0000256" key="4">
    <source>
        <dbReference type="ARBA" id="ARBA00022679"/>
    </source>
</evidence>
<dbReference type="SUPFAM" id="SSF53335">
    <property type="entry name" value="S-adenosyl-L-methionine-dependent methyltransferases"/>
    <property type="match status" value="1"/>
</dbReference>
<dbReference type="InterPro" id="IPR001737">
    <property type="entry name" value="KsgA/Erm"/>
</dbReference>
<evidence type="ECO:0000256" key="6">
    <source>
        <dbReference type="ARBA" id="ARBA00022884"/>
    </source>
</evidence>
<dbReference type="PANTHER" id="PTHR11727">
    <property type="entry name" value="DIMETHYLADENOSINE TRANSFERASE"/>
    <property type="match status" value="1"/>
</dbReference>
<evidence type="ECO:0000256" key="8">
    <source>
        <dbReference type="SAM" id="MobiDB-lite"/>
    </source>
</evidence>
<comment type="function">
    <text evidence="7">Mitochondrial transcription factor that confers selective promoter recognition on the core subunit of the yeast mitochondrial RNA polymerase. Interacts with DNA in a non-specific manner.</text>
</comment>
<evidence type="ECO:0000256" key="1">
    <source>
        <dbReference type="ARBA" id="ARBA00004173"/>
    </source>
</evidence>
<protein>
    <recommendedName>
        <fullName evidence="2">Mitochondrial transcription factor 1</fullName>
    </recommendedName>
</protein>
<dbReference type="EMBL" id="QJNS01000156">
    <property type="protein sequence ID" value="RYO84678.1"/>
    <property type="molecule type" value="Genomic_DNA"/>
</dbReference>
<evidence type="ECO:0000313" key="10">
    <source>
        <dbReference type="Proteomes" id="UP000294003"/>
    </source>
</evidence>
<comment type="caution">
    <text evidence="9">The sequence shown here is derived from an EMBL/GenBank/DDBJ whole genome shotgun (WGS) entry which is preliminary data.</text>
</comment>
<organism evidence="9 10">
    <name type="scientific">Monosporascus cannonballus</name>
    <dbReference type="NCBI Taxonomy" id="155416"/>
    <lineage>
        <taxon>Eukaryota</taxon>
        <taxon>Fungi</taxon>
        <taxon>Dikarya</taxon>
        <taxon>Ascomycota</taxon>
        <taxon>Pezizomycotina</taxon>
        <taxon>Sordariomycetes</taxon>
        <taxon>Xylariomycetidae</taxon>
        <taxon>Xylariales</taxon>
        <taxon>Xylariales incertae sedis</taxon>
        <taxon>Monosporascus</taxon>
    </lineage>
</organism>
<evidence type="ECO:0000256" key="2">
    <source>
        <dbReference type="ARBA" id="ARBA00013836"/>
    </source>
</evidence>
<dbReference type="InterPro" id="IPR029063">
    <property type="entry name" value="SAM-dependent_MTases_sf"/>
</dbReference>
<dbReference type="Gene3D" id="3.40.50.150">
    <property type="entry name" value="Vaccinia Virus protein VP39"/>
    <property type="match status" value="1"/>
</dbReference>
<feature type="region of interest" description="Disordered" evidence="8">
    <location>
        <begin position="63"/>
        <end position="106"/>
    </location>
</feature>
<sequence>MFCTRGHVRSLISLSSPAFVQTRIRRPLSSTCLRLSSAKLEKSELRPSTPVAEQLAATGVWKVSRGGARKEEDETGTDADEDADKVRPAKSSAKKPGGKKTKVTGDKTRVNIVSEKLIDDVFSYLGRSLKRHVGCDIIDMYPGAGLWSRKLHEHLKPRSHILMEPDADLYRPFLEPILEKPGATLVPKPGIVWRDLNSILTPEYLAHQTPVEDAFQPSSRNDTLLVTANIAFHPRKKYRTFESLAYLVLHQFLDSIRSGSLFQKYGQVRMLIWGRHDDKGGILPKNMQRRKRTAIEGELYCEWIREVCGRDGPESIWFLRDTGTDAYSTASVLRKMKKSRISVPEGRETEALLEAMASSKQKRRVKAPGSRPPVFKRPFSESLSELEAAHESQVFTTDSEEFKTIRKYQWRMNAEDKRYQKMHELSSGLDAITAAYNSGKVTREEIEKLGGEWHESMQLCTNAFVQEFVTYRGNLHYIRQDPPVLHWDRRTFEPMAVQPDEFFPNVECCLLDIQPKDVHPLIRQVGPRSNRAGDMLELIMSALMTQSTTPVSRILDALWPGAAEFIMPKWKSIHDPDHGGVPPVKSPYAEITPRMLNARQWEELVELWMQWPFRPEFHELIARTHDTDDPNSPDDWNVGSEF</sequence>
<evidence type="ECO:0000256" key="3">
    <source>
        <dbReference type="ARBA" id="ARBA00022603"/>
    </source>
</evidence>
<reference evidence="9 10" key="1">
    <citation type="submission" date="2018-06" db="EMBL/GenBank/DDBJ databases">
        <title>Complete Genomes of Monosporascus.</title>
        <authorList>
            <person name="Robinson A.J."/>
            <person name="Natvig D.O."/>
        </authorList>
    </citation>
    <scope>NUCLEOTIDE SEQUENCE [LARGE SCALE GENOMIC DNA]</scope>
    <source>
        <strain evidence="9 10">CBS 609.92</strain>
    </source>
</reference>
<dbReference type="InterPro" id="IPR023165">
    <property type="entry name" value="rRNA_Ade_diMease-like_C"/>
</dbReference>
<feature type="compositionally biased region" description="Acidic residues" evidence="8">
    <location>
        <begin position="73"/>
        <end position="83"/>
    </location>
</feature>
<keyword evidence="5" id="KW-0949">S-adenosyl-L-methionine</keyword>
<dbReference type="Proteomes" id="UP000294003">
    <property type="component" value="Unassembled WGS sequence"/>
</dbReference>
<comment type="subcellular location">
    <subcellularLocation>
        <location evidence="1">Mitochondrion</location>
    </subcellularLocation>
</comment>